<dbReference type="InterPro" id="IPR012886">
    <property type="entry name" value="Formiminotransferase_N"/>
</dbReference>
<comment type="subcellular location">
    <subcellularLocation>
        <location evidence="1">Cytoplasm</location>
    </subcellularLocation>
</comment>
<evidence type="ECO:0000313" key="9">
    <source>
        <dbReference type="Proteomes" id="UP000726170"/>
    </source>
</evidence>
<evidence type="ECO:0000313" key="8">
    <source>
        <dbReference type="EMBL" id="MBU5485432.1"/>
    </source>
</evidence>
<dbReference type="NCBIfam" id="TIGR02024">
    <property type="entry name" value="FtcD"/>
    <property type="match status" value="1"/>
</dbReference>
<evidence type="ECO:0000256" key="4">
    <source>
        <dbReference type="ARBA" id="ARBA00022808"/>
    </source>
</evidence>
<accession>A0ABS6EJN9</accession>
<dbReference type="PANTHER" id="PTHR12234:SF8">
    <property type="entry name" value="FORMIMINOTRANSFERASE-CYCLODEAMINASE"/>
    <property type="match status" value="1"/>
</dbReference>
<keyword evidence="8" id="KW-0808">Transferase</keyword>
<dbReference type="RefSeq" id="WP_216439977.1">
    <property type="nucleotide sequence ID" value="NZ_JAHLQF010000003.1"/>
</dbReference>
<evidence type="ECO:0000259" key="7">
    <source>
        <dbReference type="SMART" id="SM01222"/>
    </source>
</evidence>
<dbReference type="InterPro" id="IPR013802">
    <property type="entry name" value="Formiminotransferase_C"/>
</dbReference>
<dbReference type="InterPro" id="IPR004227">
    <property type="entry name" value="Formiminotransferase_cat"/>
</dbReference>
<proteinExistence type="predicted"/>
<dbReference type="EC" id="2.1.2.5" evidence="8"/>
<keyword evidence="4" id="KW-0369">Histidine metabolism</keyword>
<dbReference type="Pfam" id="PF07837">
    <property type="entry name" value="FTCD_N"/>
    <property type="match status" value="1"/>
</dbReference>
<sequence length="301" mass="34089">MVDSGKIIQCLPNFSEGRDLDKIEKIVNAFRRKTGVKLIDYNNDVNLNRTMVILMGEPQSIKNAMLEAMGIAIKIIDIREHKGQHPRMGVVDVVPFIPIKNMSMLEAVNLSKEFAKEAGERFNVPIYLYEKSAIKPERENLAHIRRGEYEGFGEKINRPGWKPDFGSRQLHITAGVTAVGARMPYISLNINLNTDNKKVADSIAKSIRFTSGGLRFCKAIGVKLYNSQLVQICVTMTDYNKMSLYKVFEMVKMESKRFGVSIINSKIIGTIPMSALVDSALYYLQVDDFSMEQILENMFME</sequence>
<evidence type="ECO:0000256" key="2">
    <source>
        <dbReference type="ARBA" id="ARBA00005082"/>
    </source>
</evidence>
<feature type="domain" description="Formiminotransferase N-terminal subdomain" evidence="7">
    <location>
        <begin position="6"/>
        <end position="183"/>
    </location>
</feature>
<reference evidence="8 9" key="1">
    <citation type="submission" date="2021-06" db="EMBL/GenBank/DDBJ databases">
        <authorList>
            <person name="Sun Q."/>
            <person name="Li D."/>
        </authorList>
    </citation>
    <scope>NUCLEOTIDE SEQUENCE [LARGE SCALE GENOMIC DNA]</scope>
    <source>
        <strain evidence="8 9">MSJ-11</strain>
    </source>
</reference>
<dbReference type="GO" id="GO:0030409">
    <property type="term" value="F:glutamate formimidoyltransferase activity"/>
    <property type="evidence" value="ECO:0007669"/>
    <property type="project" value="UniProtKB-EC"/>
</dbReference>
<dbReference type="Pfam" id="PF02971">
    <property type="entry name" value="FTCD"/>
    <property type="match status" value="1"/>
</dbReference>
<protein>
    <submittedName>
        <fullName evidence="8">Glutamate formimidoyltransferase</fullName>
        <ecNumber evidence="8">2.1.2.5</ecNumber>
    </submittedName>
</protein>
<name>A0ABS6EJN9_9CLOT</name>
<dbReference type="EMBL" id="JAHLQF010000003">
    <property type="protein sequence ID" value="MBU5485432.1"/>
    <property type="molecule type" value="Genomic_DNA"/>
</dbReference>
<gene>
    <name evidence="8" type="primary">ftcD</name>
    <name evidence="8" type="ORF">KQI86_14000</name>
</gene>
<feature type="domain" description="Formiminotransferase C-terminal subdomain" evidence="6">
    <location>
        <begin position="184"/>
        <end position="298"/>
    </location>
</feature>
<keyword evidence="3" id="KW-0963">Cytoplasm</keyword>
<dbReference type="PANTHER" id="PTHR12234">
    <property type="entry name" value="FORMIMINOTRANSFERASE-CYCLODEAMINASE"/>
    <property type="match status" value="1"/>
</dbReference>
<dbReference type="SMART" id="SM01222">
    <property type="entry name" value="FTCD_N"/>
    <property type="match status" value="1"/>
</dbReference>
<keyword evidence="5" id="KW-0290">Folate-binding</keyword>
<evidence type="ECO:0000259" key="6">
    <source>
        <dbReference type="SMART" id="SM01221"/>
    </source>
</evidence>
<comment type="pathway">
    <text evidence="2">Amino-acid degradation; L-histidine degradation into L-glutamate; L-glutamate from N-formimidoyl-L-glutamate (transferase route): step 1/1.</text>
</comment>
<dbReference type="InterPro" id="IPR051623">
    <property type="entry name" value="FTCD"/>
</dbReference>
<evidence type="ECO:0000256" key="1">
    <source>
        <dbReference type="ARBA" id="ARBA00004496"/>
    </source>
</evidence>
<keyword evidence="9" id="KW-1185">Reference proteome</keyword>
<evidence type="ECO:0000256" key="3">
    <source>
        <dbReference type="ARBA" id="ARBA00022490"/>
    </source>
</evidence>
<evidence type="ECO:0000256" key="5">
    <source>
        <dbReference type="ARBA" id="ARBA00022954"/>
    </source>
</evidence>
<comment type="caution">
    <text evidence="8">The sequence shown here is derived from an EMBL/GenBank/DDBJ whole genome shotgun (WGS) entry which is preliminary data.</text>
</comment>
<dbReference type="SMART" id="SM01221">
    <property type="entry name" value="FTCD"/>
    <property type="match status" value="1"/>
</dbReference>
<organism evidence="8 9">
    <name type="scientific">Clostridium mobile</name>
    <dbReference type="NCBI Taxonomy" id="2841512"/>
    <lineage>
        <taxon>Bacteria</taxon>
        <taxon>Bacillati</taxon>
        <taxon>Bacillota</taxon>
        <taxon>Clostridia</taxon>
        <taxon>Eubacteriales</taxon>
        <taxon>Clostridiaceae</taxon>
        <taxon>Clostridium</taxon>
    </lineage>
</organism>
<dbReference type="Proteomes" id="UP000726170">
    <property type="component" value="Unassembled WGS sequence"/>
</dbReference>